<reference evidence="1" key="1">
    <citation type="submission" date="2018-05" db="EMBL/GenBank/DDBJ databases">
        <authorList>
            <person name="Lanie J.A."/>
            <person name="Ng W.-L."/>
            <person name="Kazmierczak K.M."/>
            <person name="Andrzejewski T.M."/>
            <person name="Davidsen T.M."/>
            <person name="Wayne K.J."/>
            <person name="Tettelin H."/>
            <person name="Glass J.I."/>
            <person name="Rusch D."/>
            <person name="Podicherti R."/>
            <person name="Tsui H.-C.T."/>
            <person name="Winkler M.E."/>
        </authorList>
    </citation>
    <scope>NUCLEOTIDE SEQUENCE</scope>
</reference>
<proteinExistence type="predicted"/>
<evidence type="ECO:0008006" key="2">
    <source>
        <dbReference type="Google" id="ProtNLM"/>
    </source>
</evidence>
<dbReference type="AlphaFoldDB" id="A0A382CP19"/>
<protein>
    <recommendedName>
        <fullName evidence="2">Intracellular proteinase inhibitor BsuPI domain-containing protein</fullName>
    </recommendedName>
</protein>
<gene>
    <name evidence="1" type="ORF">METZ01_LOCUS180463</name>
</gene>
<sequence>MSGANFRSASLVGLLILMVLAPLAVAEPAENGLELRVQIDAPENGLYFSDTAELEVTIRVKNHAENARELVYNPACPFDLILTNDAWQLDIDDERICPTQSRAMMIQPGQERILSTWSWDWGEAPSGEIELDFTQPEANLQVIDSVVLHRTIEMPDNLQLEAVLSETIGEQVGHTTAMPAMIYLSLANSGTDTIDVPFDENCRVETNVLTTIPCGSGSIESGQKMELGWAVWDFSGFSDGHYTIPFTLTGVNGAAASVDTMFTQTPANPIPDLTPAASVELADELTWRFILENSADSPAKLLFKDTCIVEMHVISPDGEIVYDTRTSHSCSPSGIEKMIYPLTTFTMASESWDYMNSDGCEINDGLHLLVLSQPDHGLVATEPFMHTNSGEGPSCETNDQDTAGVQFFVDDLIVLDTDSTTERISFDLTILNTGTHGFDLYWPTDGSLEFTLALV</sequence>
<name>A0A382CP19_9ZZZZ</name>
<organism evidence="1">
    <name type="scientific">marine metagenome</name>
    <dbReference type="NCBI Taxonomy" id="408172"/>
    <lineage>
        <taxon>unclassified sequences</taxon>
        <taxon>metagenomes</taxon>
        <taxon>ecological metagenomes</taxon>
    </lineage>
</organism>
<evidence type="ECO:0000313" key="1">
    <source>
        <dbReference type="EMBL" id="SVB27609.1"/>
    </source>
</evidence>
<accession>A0A382CP19</accession>
<dbReference type="EMBL" id="UINC01035348">
    <property type="protein sequence ID" value="SVB27609.1"/>
    <property type="molecule type" value="Genomic_DNA"/>
</dbReference>
<feature type="non-terminal residue" evidence="1">
    <location>
        <position position="455"/>
    </location>
</feature>